<feature type="compositionally biased region" description="Low complexity" evidence="1">
    <location>
        <begin position="34"/>
        <end position="51"/>
    </location>
</feature>
<proteinExistence type="predicted"/>
<keyword evidence="3" id="KW-1185">Reference proteome</keyword>
<dbReference type="PANTHER" id="PTHR47197:SF3">
    <property type="entry name" value="DIHYDRO-HEME D1 DEHYDROGENASE"/>
    <property type="match status" value="1"/>
</dbReference>
<organism evidence="2 3">
    <name type="scientific">Nesterenkonia lacusekhoensis</name>
    <dbReference type="NCBI Taxonomy" id="150832"/>
    <lineage>
        <taxon>Bacteria</taxon>
        <taxon>Bacillati</taxon>
        <taxon>Actinomycetota</taxon>
        <taxon>Actinomycetes</taxon>
        <taxon>Micrococcales</taxon>
        <taxon>Micrococcaceae</taxon>
        <taxon>Nesterenkonia</taxon>
    </lineage>
</organism>
<reference evidence="2 3" key="1">
    <citation type="submission" date="2021-03" db="EMBL/GenBank/DDBJ databases">
        <title>Sequencing the genomes of 1000 actinobacteria strains.</title>
        <authorList>
            <person name="Klenk H.-P."/>
        </authorList>
    </citation>
    <scope>NUCLEOTIDE SEQUENCE [LARGE SCALE GENOMIC DNA]</scope>
    <source>
        <strain evidence="2 3">DSM 12544</strain>
    </source>
</reference>
<dbReference type="PANTHER" id="PTHR47197">
    <property type="entry name" value="PROTEIN NIRF"/>
    <property type="match status" value="1"/>
</dbReference>
<dbReference type="InterPro" id="IPR015943">
    <property type="entry name" value="WD40/YVTN_repeat-like_dom_sf"/>
</dbReference>
<gene>
    <name evidence="2" type="ORF">JOF45_000979</name>
</gene>
<feature type="region of interest" description="Disordered" evidence="1">
    <location>
        <begin position="24"/>
        <end position="98"/>
    </location>
</feature>
<comment type="caution">
    <text evidence="2">The sequence shown here is derived from an EMBL/GenBank/DDBJ whole genome shotgun (WGS) entry which is preliminary data.</text>
</comment>
<dbReference type="RefSeq" id="WP_210048267.1">
    <property type="nucleotide sequence ID" value="NZ_JAGINX010000001.1"/>
</dbReference>
<dbReference type="Gene3D" id="2.130.10.10">
    <property type="entry name" value="YVTN repeat-like/Quinoprotein amine dehydrogenase"/>
    <property type="match status" value="2"/>
</dbReference>
<evidence type="ECO:0000256" key="1">
    <source>
        <dbReference type="SAM" id="MobiDB-lite"/>
    </source>
</evidence>
<dbReference type="InterPro" id="IPR011964">
    <property type="entry name" value="YVTN_b-propeller_repeat"/>
</dbReference>
<dbReference type="Proteomes" id="UP001519331">
    <property type="component" value="Unassembled WGS sequence"/>
</dbReference>
<dbReference type="EMBL" id="JAGINX010000001">
    <property type="protein sequence ID" value="MBP2317960.1"/>
    <property type="molecule type" value="Genomic_DNA"/>
</dbReference>
<dbReference type="InterPro" id="IPR011045">
    <property type="entry name" value="N2O_reductase_N"/>
</dbReference>
<feature type="compositionally biased region" description="Acidic residues" evidence="1">
    <location>
        <begin position="53"/>
        <end position="75"/>
    </location>
</feature>
<name>A0ABS4T1B5_9MICC</name>
<dbReference type="SUPFAM" id="SSF50974">
    <property type="entry name" value="Nitrous oxide reductase, N-terminal domain"/>
    <property type="match status" value="1"/>
</dbReference>
<accession>A0ABS4T1B5</accession>
<dbReference type="InterPro" id="IPR051200">
    <property type="entry name" value="Host-pathogen_enzymatic-act"/>
</dbReference>
<protein>
    <submittedName>
        <fullName evidence="2">YVTN family beta-propeller protein</fullName>
    </submittedName>
</protein>
<sequence length="424" mass="46282">MEQRTHEAWGAASLAALLMLTSCGGDDAEAGSDEATQQQTASEQTAEGTEAPLGEDEEQESPEQESPEQESEEQAPDVPEASSTSLEHETTLHQDSLTDTVISPKSVVSSGDGLAIANNMLYQNTVTVYDTETRELVQELPDTVTPGDLGAEGYPESVQGAPVEAVWTEDGQYAYVSNYRLADMGASADDSCTAGEAIAPSAVYRYSVEEQDWDQFIEVGRVPKFVELTPDGSRLLVTNWCDFDLSVIDTETGEEEFRIPLNAQPRGIAAMPDNETVYVTAMYADELYRVDLESQQSEIIYDQASFPRHLVLSPDSETLYVTFSRSDLLVAFDTETDEVIRTANTGQEPRTMDISADGSALYIVNYDEDTVSKFDAESFEEIDRRPTGHLPIGVSYDSVTASVWVANYSGTIDVFDDSGDSGEE</sequence>
<dbReference type="NCBIfam" id="TIGR02276">
    <property type="entry name" value="beta_rpt_yvtn"/>
    <property type="match status" value="1"/>
</dbReference>
<evidence type="ECO:0000313" key="3">
    <source>
        <dbReference type="Proteomes" id="UP001519331"/>
    </source>
</evidence>
<evidence type="ECO:0000313" key="2">
    <source>
        <dbReference type="EMBL" id="MBP2317960.1"/>
    </source>
</evidence>
<dbReference type="PROSITE" id="PS51257">
    <property type="entry name" value="PROKAR_LIPOPROTEIN"/>
    <property type="match status" value="1"/>
</dbReference>